<organism evidence="2 3">
    <name type="scientific">Candidatus Raymondbacteria bacterium RIFOXYD12_FULL_49_13</name>
    <dbReference type="NCBI Taxonomy" id="1817890"/>
    <lineage>
        <taxon>Bacteria</taxon>
        <taxon>Raymondiibacteriota</taxon>
    </lineage>
</organism>
<feature type="transmembrane region" description="Helical" evidence="1">
    <location>
        <begin position="65"/>
        <end position="82"/>
    </location>
</feature>
<keyword evidence="1" id="KW-0472">Membrane</keyword>
<evidence type="ECO:0000313" key="3">
    <source>
        <dbReference type="Proteomes" id="UP000179243"/>
    </source>
</evidence>
<keyword evidence="1" id="KW-1133">Transmembrane helix</keyword>
<dbReference type="EMBL" id="MFYX01000067">
    <property type="protein sequence ID" value="OGK04587.1"/>
    <property type="molecule type" value="Genomic_DNA"/>
</dbReference>
<name>A0A1F7FDN5_UNCRA</name>
<gene>
    <name evidence="2" type="ORF">A2519_20590</name>
</gene>
<evidence type="ECO:0000256" key="1">
    <source>
        <dbReference type="SAM" id="Phobius"/>
    </source>
</evidence>
<dbReference type="AlphaFoldDB" id="A0A1F7FDN5"/>
<accession>A0A1F7FDN5</accession>
<evidence type="ECO:0008006" key="4">
    <source>
        <dbReference type="Google" id="ProtNLM"/>
    </source>
</evidence>
<keyword evidence="1" id="KW-0812">Transmembrane</keyword>
<reference evidence="2 3" key="1">
    <citation type="journal article" date="2016" name="Nat. Commun.">
        <title>Thousands of microbial genomes shed light on interconnected biogeochemical processes in an aquifer system.</title>
        <authorList>
            <person name="Anantharaman K."/>
            <person name="Brown C.T."/>
            <person name="Hug L.A."/>
            <person name="Sharon I."/>
            <person name="Castelle C.J."/>
            <person name="Probst A.J."/>
            <person name="Thomas B.C."/>
            <person name="Singh A."/>
            <person name="Wilkins M.J."/>
            <person name="Karaoz U."/>
            <person name="Brodie E.L."/>
            <person name="Williams K.H."/>
            <person name="Hubbard S.S."/>
            <person name="Banfield J.F."/>
        </authorList>
    </citation>
    <scope>NUCLEOTIDE SEQUENCE [LARGE SCALE GENOMIC DNA]</scope>
</reference>
<evidence type="ECO:0000313" key="2">
    <source>
        <dbReference type="EMBL" id="OGK04587.1"/>
    </source>
</evidence>
<proteinExistence type="predicted"/>
<protein>
    <recommendedName>
        <fullName evidence="4">Outer membrane protein beta-barrel domain-containing protein</fullName>
    </recommendedName>
</protein>
<comment type="caution">
    <text evidence="2">The sequence shown here is derived from an EMBL/GenBank/DDBJ whole genome shotgun (WGS) entry which is preliminary data.</text>
</comment>
<dbReference type="Proteomes" id="UP000179243">
    <property type="component" value="Unassembled WGS sequence"/>
</dbReference>
<sequence length="273" mass="30342">MTIFQRRRRMRKRNFLADVKLKQKVCFFFDGNIILLKSNAGAACIKVLNSAMATPQKPKGFRMKILLTVLIIGFAALSYPIAQEETLASPGDNEFVAETNLRTKNESWYTYWGLGWTGITYPKNLQELMNTIENIPGVSRTCVEFDFLGFYFPVNQHRTAIGFIINGAGDRVSEGGIWVQINQYIYGASVMHFVSRNIGDGFFLRGDLGLARMVVQTTFGNASSSDAGFGFLAGAGYAIPFTGTRILLNFNFSYHNIESETVSKVAISGGLLF</sequence>